<feature type="coiled-coil region" evidence="2">
    <location>
        <begin position="373"/>
        <end position="455"/>
    </location>
</feature>
<dbReference type="InterPro" id="IPR051324">
    <property type="entry name" value="Stress/Tellurium_Resist"/>
</dbReference>
<feature type="coiled-coil region" evidence="2">
    <location>
        <begin position="213"/>
        <end position="278"/>
    </location>
</feature>
<dbReference type="Gene3D" id="2.60.60.30">
    <property type="entry name" value="sav2460 like domains"/>
    <property type="match status" value="1"/>
</dbReference>
<dbReference type="InterPro" id="IPR018306">
    <property type="entry name" value="Phage_T5_Orf172_DNA-bd"/>
</dbReference>
<reference evidence="4" key="1">
    <citation type="submission" date="2022-09" db="EMBL/GenBank/DDBJ databases">
        <title>Novel species in genus Arthrobacter.</title>
        <authorList>
            <person name="Liu Y."/>
        </authorList>
    </citation>
    <scope>NUCLEOTIDE SEQUENCE</scope>
    <source>
        <strain evidence="4">Zg-Y815</strain>
    </source>
</reference>
<dbReference type="PANTHER" id="PTHR32097">
    <property type="entry name" value="CAMP-BINDING PROTEIN 1-RELATED"/>
    <property type="match status" value="1"/>
</dbReference>
<keyword evidence="5" id="KW-1185">Reference proteome</keyword>
<dbReference type="Pfam" id="PF10544">
    <property type="entry name" value="T5orf172"/>
    <property type="match status" value="1"/>
</dbReference>
<dbReference type="SMART" id="SM00974">
    <property type="entry name" value="T5orf172"/>
    <property type="match status" value="1"/>
</dbReference>
<dbReference type="CDD" id="cd06974">
    <property type="entry name" value="TerD_like"/>
    <property type="match status" value="1"/>
</dbReference>
<evidence type="ECO:0000313" key="4">
    <source>
        <dbReference type="EMBL" id="UWX95706.1"/>
    </source>
</evidence>
<protein>
    <submittedName>
        <fullName evidence="4">DUF4041 domain-containing protein</fullName>
    </submittedName>
</protein>
<dbReference type="PANTHER" id="PTHR32097:SF4">
    <property type="entry name" value="GENERAL STRESS PROTEIN 16U"/>
    <property type="match status" value="1"/>
</dbReference>
<organism evidence="4 5">
    <name type="scientific">Arthrobacter zhaoxinii</name>
    <dbReference type="NCBI Taxonomy" id="2964616"/>
    <lineage>
        <taxon>Bacteria</taxon>
        <taxon>Bacillati</taxon>
        <taxon>Actinomycetota</taxon>
        <taxon>Actinomycetes</taxon>
        <taxon>Micrococcales</taxon>
        <taxon>Micrococcaceae</taxon>
        <taxon>Arthrobacter</taxon>
    </lineage>
</organism>
<evidence type="ECO:0000313" key="5">
    <source>
        <dbReference type="Proteomes" id="UP001059859"/>
    </source>
</evidence>
<evidence type="ECO:0000256" key="2">
    <source>
        <dbReference type="SAM" id="Coils"/>
    </source>
</evidence>
<comment type="similarity">
    <text evidence="1">Belongs to the CAPAB/TerDEXZ family.</text>
</comment>
<gene>
    <name evidence="4" type="ORF">N2K95_08300</name>
</gene>
<accession>A0ABY5YKV0</accession>
<dbReference type="InterPro" id="IPR003325">
    <property type="entry name" value="TerD"/>
</dbReference>
<dbReference type="Proteomes" id="UP001059859">
    <property type="component" value="Chromosome"/>
</dbReference>
<keyword evidence="2" id="KW-0175">Coiled coil</keyword>
<evidence type="ECO:0000256" key="1">
    <source>
        <dbReference type="ARBA" id="ARBA00008775"/>
    </source>
</evidence>
<dbReference type="EMBL" id="CP104275">
    <property type="protein sequence ID" value="UWX95706.1"/>
    <property type="molecule type" value="Genomic_DNA"/>
</dbReference>
<evidence type="ECO:0000259" key="3">
    <source>
        <dbReference type="SMART" id="SM00974"/>
    </source>
</evidence>
<dbReference type="RefSeq" id="WP_260651190.1">
    <property type="nucleotide sequence ID" value="NZ_CP104275.1"/>
</dbReference>
<name>A0ABY5YKV0_9MICC</name>
<proteinExistence type="inferred from homology"/>
<dbReference type="InterPro" id="IPR025280">
    <property type="entry name" value="SNIPE"/>
</dbReference>
<dbReference type="Pfam" id="PF13250">
    <property type="entry name" value="SNIPE"/>
    <property type="match status" value="1"/>
</dbReference>
<sequence>MPNVSLPKGANALIASPVHRGLRMELHWTAQSGTQEVDLFILLLDANRRVTTNADIVFYNQPDYLGGAARYLGRSDTATGHAHKAEIFLDRLPKEVHTIAVAGALDSEESRLGGLSSLELTLSADSGTLFSIPCEGLSTERVAVAGEIYRRNGEWKVRSVSQGWTGGLPDLLRHHGAVLDDGSAEQKSAVDGSGVVNPPASVPEPDPAGLAHLQDLNHQIREREAVLAELESRIVETREINLLQDLGIYDFAHPLEDAVQYKDRLSQLRASIKEVVKERAVTGATNWAVNGDIKKGAQMVKEQCKLMLRAYNAEADNCVRTVRAHSLDANTSRLERAKTSIEKLGKSMAIAITDDYHRLRLDELKLTADYHAKVAAERETQRALREEAREQEKVEKELQKARDKMEQERDKYLAALAIAVDSGEPDAVAAMQQFVEEAEAKLRDIENRQANVRTGYVYVISNLGAFGDRIVKIGMTRRLEPTERIRELSGAGVPFLYDIHVLFFSEDAAALETQLHREFESRRVNKVNLRREFFYASPAEVKEAVKRLVGVTTLEFKEESEASEFRLSLSLTEGV</sequence>
<dbReference type="Pfam" id="PF02342">
    <property type="entry name" value="TerD"/>
    <property type="match status" value="1"/>
</dbReference>
<feature type="domain" description="Bacteriophage T5 Orf172 DNA-binding" evidence="3">
    <location>
        <begin position="465"/>
        <end position="548"/>
    </location>
</feature>